<accession>A0A1E3H4X4</accession>
<name>A0A1E3H4X4_9HYPH</name>
<gene>
    <name evidence="1" type="ORF">A6302_01494</name>
</gene>
<organism evidence="1 2">
    <name type="scientific">Methylobrevis pamukkalensis</name>
    <dbReference type="NCBI Taxonomy" id="1439726"/>
    <lineage>
        <taxon>Bacteria</taxon>
        <taxon>Pseudomonadati</taxon>
        <taxon>Pseudomonadota</taxon>
        <taxon>Alphaproteobacteria</taxon>
        <taxon>Hyphomicrobiales</taxon>
        <taxon>Pleomorphomonadaceae</taxon>
        <taxon>Methylobrevis</taxon>
    </lineage>
</organism>
<sequence>MTSPHITAVDLGRPADNVVSLTIGCRSRAEAKRIEDHLNDCLVARALDFGTLRLRFPDLIVEVVDAEPEIERDVIAHVDPSGVIRFDVDQPEGTVFLGYGPEPLLRDALRPFADAEGDGRLIARSVAGHATSIRPAWQRCGLRAVSASA</sequence>
<keyword evidence="2" id="KW-1185">Reference proteome</keyword>
<dbReference type="AlphaFoldDB" id="A0A1E3H4X4"/>
<evidence type="ECO:0000313" key="1">
    <source>
        <dbReference type="EMBL" id="ODN71205.1"/>
    </source>
</evidence>
<reference evidence="1 2" key="1">
    <citation type="submission" date="2016-07" db="EMBL/GenBank/DDBJ databases">
        <title>Draft Genome Sequence of Methylobrevis pamukkalensis PK2.</title>
        <authorList>
            <person name="Vasilenko O.V."/>
            <person name="Doronina N.V."/>
            <person name="Shmareva M.N."/>
            <person name="Tarlachkov S.V."/>
            <person name="Mustakhimov I."/>
            <person name="Trotsenko Y.A."/>
        </authorList>
    </citation>
    <scope>NUCLEOTIDE SEQUENCE [LARGE SCALE GENOMIC DNA]</scope>
    <source>
        <strain evidence="1 2">PK2</strain>
    </source>
</reference>
<dbReference type="Proteomes" id="UP000094622">
    <property type="component" value="Unassembled WGS sequence"/>
</dbReference>
<protein>
    <submittedName>
        <fullName evidence="1">Uncharacterized protein</fullName>
    </submittedName>
</protein>
<evidence type="ECO:0000313" key="2">
    <source>
        <dbReference type="Proteomes" id="UP000094622"/>
    </source>
</evidence>
<comment type="caution">
    <text evidence="1">The sequence shown here is derived from an EMBL/GenBank/DDBJ whole genome shotgun (WGS) entry which is preliminary data.</text>
</comment>
<dbReference type="EMBL" id="MCRJ01000027">
    <property type="protein sequence ID" value="ODN71205.1"/>
    <property type="molecule type" value="Genomic_DNA"/>
</dbReference>
<proteinExistence type="predicted"/>